<organism evidence="2 3">
    <name type="scientific">Coprinellus micaceus</name>
    <name type="common">Glistening ink-cap mushroom</name>
    <name type="synonym">Coprinus micaceus</name>
    <dbReference type="NCBI Taxonomy" id="71717"/>
    <lineage>
        <taxon>Eukaryota</taxon>
        <taxon>Fungi</taxon>
        <taxon>Dikarya</taxon>
        <taxon>Basidiomycota</taxon>
        <taxon>Agaricomycotina</taxon>
        <taxon>Agaricomycetes</taxon>
        <taxon>Agaricomycetidae</taxon>
        <taxon>Agaricales</taxon>
        <taxon>Agaricineae</taxon>
        <taxon>Psathyrellaceae</taxon>
        <taxon>Coprinellus</taxon>
    </lineage>
</organism>
<evidence type="ECO:0000313" key="3">
    <source>
        <dbReference type="Proteomes" id="UP000298030"/>
    </source>
</evidence>
<dbReference type="SUPFAM" id="SSF51322">
    <property type="entry name" value="Cyanovirin-N"/>
    <property type="match status" value="1"/>
</dbReference>
<dbReference type="InterPro" id="IPR036673">
    <property type="entry name" value="Cyanovirin-N_sf"/>
</dbReference>
<gene>
    <name evidence="2" type="ORF">FA13DRAFT_1735997</name>
</gene>
<proteinExistence type="predicted"/>
<dbReference type="Gene3D" id="2.30.60.10">
    <property type="entry name" value="Cyanovirin-N"/>
    <property type="match status" value="1"/>
</dbReference>
<evidence type="ECO:0000259" key="1">
    <source>
        <dbReference type="SMART" id="SM01111"/>
    </source>
</evidence>
<sequence length="289" mass="31983">MTPHESILLSAARLGLRNSSILHGICQKADGSSVYSEIDLDLHYGNKGGKFSSGGAKFKSTGRRFTLELGESQLMLKGELYSNGDWIEDKIDISPCIVVKDGQFVFEHYDGTLGRDGWLANIAERIPLVGYFIAGLHRRHGNQDQPRRAIAHCTNSTIVTAVVFIAERAMGPLGGFAMAFLSTPLAILVKNGVADGINDPRIRAQFEITVKQALVDSFKNNRWGNYLAIAVWLSKRISGVIEGTLSRTWLALSFIGKSIRSWWTGDDKVPNEWVSMATRESVQTKDRRI</sequence>
<feature type="domain" description="Cyanovirin-N" evidence="1">
    <location>
        <begin position="6"/>
        <end position="106"/>
    </location>
</feature>
<dbReference type="Pfam" id="PF08881">
    <property type="entry name" value="CVNH"/>
    <property type="match status" value="1"/>
</dbReference>
<dbReference type="SMART" id="SM01111">
    <property type="entry name" value="CVNH"/>
    <property type="match status" value="1"/>
</dbReference>
<dbReference type="Proteomes" id="UP000298030">
    <property type="component" value="Unassembled WGS sequence"/>
</dbReference>
<dbReference type="InterPro" id="IPR011058">
    <property type="entry name" value="Cyanovirin-N"/>
</dbReference>
<keyword evidence="3" id="KW-1185">Reference proteome</keyword>
<name>A0A4Y7T280_COPMI</name>
<protein>
    <recommendedName>
        <fullName evidence="1">Cyanovirin-N domain-containing protein</fullName>
    </recommendedName>
</protein>
<comment type="caution">
    <text evidence="2">The sequence shown here is derived from an EMBL/GenBank/DDBJ whole genome shotgun (WGS) entry which is preliminary data.</text>
</comment>
<dbReference type="AlphaFoldDB" id="A0A4Y7T280"/>
<dbReference type="PANTHER" id="PTHR42076">
    <property type="entry name" value="CYANOVIRIN-N HOMOLOG"/>
    <property type="match status" value="1"/>
</dbReference>
<reference evidence="2 3" key="1">
    <citation type="journal article" date="2019" name="Nat. Ecol. Evol.">
        <title>Megaphylogeny resolves global patterns of mushroom evolution.</title>
        <authorList>
            <person name="Varga T."/>
            <person name="Krizsan K."/>
            <person name="Foldi C."/>
            <person name="Dima B."/>
            <person name="Sanchez-Garcia M."/>
            <person name="Sanchez-Ramirez S."/>
            <person name="Szollosi G.J."/>
            <person name="Szarkandi J.G."/>
            <person name="Papp V."/>
            <person name="Albert L."/>
            <person name="Andreopoulos W."/>
            <person name="Angelini C."/>
            <person name="Antonin V."/>
            <person name="Barry K.W."/>
            <person name="Bougher N.L."/>
            <person name="Buchanan P."/>
            <person name="Buyck B."/>
            <person name="Bense V."/>
            <person name="Catcheside P."/>
            <person name="Chovatia M."/>
            <person name="Cooper J."/>
            <person name="Damon W."/>
            <person name="Desjardin D."/>
            <person name="Finy P."/>
            <person name="Geml J."/>
            <person name="Haridas S."/>
            <person name="Hughes K."/>
            <person name="Justo A."/>
            <person name="Karasinski D."/>
            <person name="Kautmanova I."/>
            <person name="Kiss B."/>
            <person name="Kocsube S."/>
            <person name="Kotiranta H."/>
            <person name="LaButti K.M."/>
            <person name="Lechner B.E."/>
            <person name="Liimatainen K."/>
            <person name="Lipzen A."/>
            <person name="Lukacs Z."/>
            <person name="Mihaltcheva S."/>
            <person name="Morgado L.N."/>
            <person name="Niskanen T."/>
            <person name="Noordeloos M.E."/>
            <person name="Ohm R.A."/>
            <person name="Ortiz-Santana B."/>
            <person name="Ovrebo C."/>
            <person name="Racz N."/>
            <person name="Riley R."/>
            <person name="Savchenko A."/>
            <person name="Shiryaev A."/>
            <person name="Soop K."/>
            <person name="Spirin V."/>
            <person name="Szebenyi C."/>
            <person name="Tomsovsky M."/>
            <person name="Tulloss R.E."/>
            <person name="Uehling J."/>
            <person name="Grigoriev I.V."/>
            <person name="Vagvolgyi C."/>
            <person name="Papp T."/>
            <person name="Martin F.M."/>
            <person name="Miettinen O."/>
            <person name="Hibbett D.S."/>
            <person name="Nagy L.G."/>
        </authorList>
    </citation>
    <scope>NUCLEOTIDE SEQUENCE [LARGE SCALE GENOMIC DNA]</scope>
    <source>
        <strain evidence="2 3">FP101781</strain>
    </source>
</reference>
<evidence type="ECO:0000313" key="2">
    <source>
        <dbReference type="EMBL" id="TEB28101.1"/>
    </source>
</evidence>
<dbReference type="STRING" id="71717.A0A4Y7T280"/>
<dbReference type="OrthoDB" id="2441380at2759"/>
<accession>A0A4Y7T280</accession>
<dbReference type="EMBL" id="QPFP01000035">
    <property type="protein sequence ID" value="TEB28101.1"/>
    <property type="molecule type" value="Genomic_DNA"/>
</dbReference>
<dbReference type="PANTHER" id="PTHR42076:SF1">
    <property type="entry name" value="CYANOVIRIN-N DOMAIN-CONTAINING PROTEIN"/>
    <property type="match status" value="1"/>
</dbReference>